<reference evidence="2" key="1">
    <citation type="submission" date="2022-07" db="EMBL/GenBank/DDBJ databases">
        <title>Alkalimarinus sp. nov., isolated from gut of a Alitta virens.</title>
        <authorList>
            <person name="Yang A.I."/>
            <person name="Shin N.-R."/>
        </authorList>
    </citation>
    <scope>NUCLEOTIDE SEQUENCE</scope>
    <source>
        <strain evidence="2">FA028</strain>
    </source>
</reference>
<organism evidence="2 3">
    <name type="scientific">Alkalimarinus sediminis</name>
    <dbReference type="NCBI Taxonomy" id="1632866"/>
    <lineage>
        <taxon>Bacteria</taxon>
        <taxon>Pseudomonadati</taxon>
        <taxon>Pseudomonadota</taxon>
        <taxon>Gammaproteobacteria</taxon>
        <taxon>Alteromonadales</taxon>
        <taxon>Alteromonadaceae</taxon>
        <taxon>Alkalimarinus</taxon>
    </lineage>
</organism>
<protein>
    <submittedName>
        <fullName evidence="2">Uncharacterized protein</fullName>
    </submittedName>
</protein>
<evidence type="ECO:0000313" key="2">
    <source>
        <dbReference type="EMBL" id="UZW75609.1"/>
    </source>
</evidence>
<evidence type="ECO:0000256" key="1">
    <source>
        <dbReference type="SAM" id="MobiDB-lite"/>
    </source>
</evidence>
<evidence type="ECO:0000313" key="3">
    <source>
        <dbReference type="Proteomes" id="UP001164472"/>
    </source>
</evidence>
<dbReference type="EMBL" id="CP101527">
    <property type="protein sequence ID" value="UZW75609.1"/>
    <property type="molecule type" value="Genomic_DNA"/>
</dbReference>
<feature type="region of interest" description="Disordered" evidence="1">
    <location>
        <begin position="13"/>
        <end position="33"/>
    </location>
</feature>
<dbReference type="AlphaFoldDB" id="A0A9E8HJL8"/>
<gene>
    <name evidence="2" type="ORF">NNL22_03160</name>
</gene>
<proteinExistence type="predicted"/>
<dbReference type="RefSeq" id="WP_251810566.1">
    <property type="nucleotide sequence ID" value="NZ_CP101527.1"/>
</dbReference>
<name>A0A9E8HJL8_9ALTE</name>
<dbReference type="Proteomes" id="UP001164472">
    <property type="component" value="Chromosome"/>
</dbReference>
<accession>A0A9E8HJL8</accession>
<keyword evidence="3" id="KW-1185">Reference proteome</keyword>
<sequence length="198" mass="22648">MMFDDAEYRAVGLTKPQNGNISNPPKNQYDSPEQLQYDADGYTESSANANRLSRRYGHDLTIRKIIQTIRIHCTAQPLTPADQPNSEPLQFCHYQFPNNCGSHRFSLIENSTQTALVYHDRTTQRNILDQVQDNEYAHPGLWDFADQVSVSSPYPEQQLYYQFSGQTAQAWVVGINEKDREQFGTLYAKAVNETLACF</sequence>
<dbReference type="KEGG" id="asem:NNL22_03160"/>
<feature type="compositionally biased region" description="Polar residues" evidence="1">
    <location>
        <begin position="15"/>
        <end position="33"/>
    </location>
</feature>